<dbReference type="InterPro" id="IPR001638">
    <property type="entry name" value="Solute-binding_3/MltF_N"/>
</dbReference>
<organism evidence="3 4">
    <name type="scientific">Massilia aerilata</name>
    <dbReference type="NCBI Taxonomy" id="453817"/>
    <lineage>
        <taxon>Bacteria</taxon>
        <taxon>Pseudomonadati</taxon>
        <taxon>Pseudomonadota</taxon>
        <taxon>Betaproteobacteria</taxon>
        <taxon>Burkholderiales</taxon>
        <taxon>Oxalobacteraceae</taxon>
        <taxon>Telluria group</taxon>
        <taxon>Massilia</taxon>
    </lineage>
</organism>
<protein>
    <submittedName>
        <fullName evidence="3">Substrate-binding periplasmic protein</fullName>
    </submittedName>
</protein>
<reference evidence="4" key="1">
    <citation type="journal article" date="2019" name="Int. J. Syst. Evol. Microbiol.">
        <title>The Global Catalogue of Microorganisms (GCM) 10K type strain sequencing project: providing services to taxonomists for standard genome sequencing and annotation.</title>
        <authorList>
            <consortium name="The Broad Institute Genomics Platform"/>
            <consortium name="The Broad Institute Genome Sequencing Center for Infectious Disease"/>
            <person name="Wu L."/>
            <person name="Ma J."/>
        </authorList>
    </citation>
    <scope>NUCLEOTIDE SEQUENCE [LARGE SCALE GENOMIC DNA]</scope>
    <source>
        <strain evidence="4">CGMCC 4.5798</strain>
    </source>
</reference>
<proteinExistence type="predicted"/>
<dbReference type="Pfam" id="PF00497">
    <property type="entry name" value="SBP_bac_3"/>
    <property type="match status" value="1"/>
</dbReference>
<name>A0ABW0RSA1_9BURK</name>
<dbReference type="SUPFAM" id="SSF53850">
    <property type="entry name" value="Periplasmic binding protein-like II"/>
    <property type="match status" value="1"/>
</dbReference>
<comment type="caution">
    <text evidence="3">The sequence shown here is derived from an EMBL/GenBank/DDBJ whole genome shotgun (WGS) entry which is preliminary data.</text>
</comment>
<dbReference type="Proteomes" id="UP001596086">
    <property type="component" value="Unassembled WGS sequence"/>
</dbReference>
<evidence type="ECO:0000256" key="1">
    <source>
        <dbReference type="SAM" id="SignalP"/>
    </source>
</evidence>
<evidence type="ECO:0000313" key="3">
    <source>
        <dbReference type="EMBL" id="MFC5547724.1"/>
    </source>
</evidence>
<sequence>MQRILTNGAFAFCLLGLAASPVMAAGKPIVQLCFEREEVLPWRTLDGGGLNFELLNEVARRAGIQFGYQSMPWKRCLAQLKANQVDGAFAASFSTERLELGAYPGGLKPDPERRLHVDRYLLVRRKGSRVDWNGKAFQNLDGRVGFQLGYSVGDFLRRQGVLVDEGSQRSDELLQKLLSGRVEAAALGGGDATRLVRGRMAEQLEVLPAPLLEKPYYLLLSNDLVKRQPQLAERIWNTVLEVRNSPAYRKRERELSVFPQPGSGSAHAGTQH</sequence>
<dbReference type="EMBL" id="JBHSMZ010000001">
    <property type="protein sequence ID" value="MFC5547724.1"/>
    <property type="molecule type" value="Genomic_DNA"/>
</dbReference>
<accession>A0ABW0RSA1</accession>
<dbReference type="Gene3D" id="3.40.190.10">
    <property type="entry name" value="Periplasmic binding protein-like II"/>
    <property type="match status" value="2"/>
</dbReference>
<feature type="domain" description="Solute-binding protein family 3/N-terminal" evidence="2">
    <location>
        <begin position="49"/>
        <end position="96"/>
    </location>
</feature>
<evidence type="ECO:0000313" key="4">
    <source>
        <dbReference type="Proteomes" id="UP001596086"/>
    </source>
</evidence>
<feature type="chain" id="PRO_5046399684" evidence="1">
    <location>
        <begin position="25"/>
        <end position="272"/>
    </location>
</feature>
<feature type="signal peptide" evidence="1">
    <location>
        <begin position="1"/>
        <end position="24"/>
    </location>
</feature>
<evidence type="ECO:0000259" key="2">
    <source>
        <dbReference type="Pfam" id="PF00497"/>
    </source>
</evidence>
<keyword evidence="4" id="KW-1185">Reference proteome</keyword>
<keyword evidence="1" id="KW-0732">Signal</keyword>
<dbReference type="RefSeq" id="WP_379767508.1">
    <property type="nucleotide sequence ID" value="NZ_JBHSMZ010000001.1"/>
</dbReference>
<gene>
    <name evidence="3" type="ORF">ACFPO9_04255</name>
</gene>